<dbReference type="Pfam" id="PF00171">
    <property type="entry name" value="Aldedh"/>
    <property type="match status" value="1"/>
</dbReference>
<dbReference type="CDD" id="cd07103">
    <property type="entry name" value="ALDH_F5_SSADH_GabD"/>
    <property type="match status" value="1"/>
</dbReference>
<dbReference type="PROSITE" id="PS00070">
    <property type="entry name" value="ALDEHYDE_DEHYDR_CYS"/>
    <property type="match status" value="1"/>
</dbReference>
<dbReference type="PANTHER" id="PTHR43353:SF5">
    <property type="entry name" value="SUCCINATE-SEMIALDEHYDE DEHYDROGENASE, MITOCHONDRIAL"/>
    <property type="match status" value="1"/>
</dbReference>
<accession>A0A7J9V0M6</accession>
<evidence type="ECO:0000256" key="4">
    <source>
        <dbReference type="RuleBase" id="RU003345"/>
    </source>
</evidence>
<sequence length="499" mass="51672">MSITVTPAAGTDLRGYVDALAPRQGVWIDGRGAAAQGDGTFAVTDPATGTVIAEIADGQVADALAAVDAAARALPGWAATAARERSEALRRAFALMIASTEQLAALISWENGKSLADARSEVVYAAEFFRWFAEEAVRTEGEYGPSPAGGTRTVVTHKPVGVAALITPWNFPAAMATRKIAPALAAGCTVVLKPAGETPLTALAIAKILTEAGVPDGVVNVVPTKSSSTVVTAWLEDPRVRKISFTGSTPVGRILLKQAADRVVNSSMELGGNAPFVVGPDADVDAAVAGAMIAKLRNGGQACTAANRFYVHADVVEEFTEKFGAAVAALTVGPAFAEGTEIGPLISAKAVAGVAALVDGAVAAGARVTHRAELPAATDGGYFYAPTVLRDVPADAEILRTEIFGPVAPIATWHDDAELVELVNDTEFGLAAYVYSRDLKWAMQTAEKIEAGMVGVNRGVVSDPATPFGGVKQSGLGREGAREGIREFQETQYLSVDWS</sequence>
<evidence type="ECO:0000256" key="2">
    <source>
        <dbReference type="ARBA" id="ARBA00023002"/>
    </source>
</evidence>
<evidence type="ECO:0000256" key="1">
    <source>
        <dbReference type="ARBA" id="ARBA00009986"/>
    </source>
</evidence>
<dbReference type="EMBL" id="WHPD01003506">
    <property type="protein sequence ID" value="MPV90232.1"/>
    <property type="molecule type" value="Genomic_DNA"/>
</dbReference>
<dbReference type="InterPro" id="IPR016160">
    <property type="entry name" value="Ald_DH_CS_CYS"/>
</dbReference>
<keyword evidence="2 4" id="KW-0560">Oxidoreductase</keyword>
<comment type="similarity">
    <text evidence="1 4">Belongs to the aldehyde dehydrogenase family.</text>
</comment>
<dbReference type="AlphaFoldDB" id="A0A7J9V0M6"/>
<dbReference type="GO" id="GO:0009450">
    <property type="term" value="P:gamma-aminobutyric acid catabolic process"/>
    <property type="evidence" value="ECO:0007669"/>
    <property type="project" value="TreeGrafter"/>
</dbReference>
<dbReference type="Gene3D" id="3.40.605.10">
    <property type="entry name" value="Aldehyde Dehydrogenase, Chain A, domain 1"/>
    <property type="match status" value="1"/>
</dbReference>
<dbReference type="Proteomes" id="UP000429644">
    <property type="component" value="Unassembled WGS sequence"/>
</dbReference>
<gene>
    <name evidence="6" type="ORF">GB882_16285</name>
</gene>
<evidence type="ECO:0000256" key="3">
    <source>
        <dbReference type="PROSITE-ProRule" id="PRU10007"/>
    </source>
</evidence>
<dbReference type="InterPro" id="IPR016162">
    <property type="entry name" value="Ald_DH_N"/>
</dbReference>
<dbReference type="InterPro" id="IPR029510">
    <property type="entry name" value="Ald_DH_CS_GLU"/>
</dbReference>
<evidence type="ECO:0000313" key="7">
    <source>
        <dbReference type="Proteomes" id="UP000429644"/>
    </source>
</evidence>
<dbReference type="OrthoDB" id="6882680at2"/>
<comment type="caution">
    <text evidence="6">The sequence shown here is derived from an EMBL/GenBank/DDBJ whole genome shotgun (WGS) entry which is preliminary data.</text>
</comment>
<proteinExistence type="inferred from homology"/>
<dbReference type="InterPro" id="IPR015590">
    <property type="entry name" value="Aldehyde_DH_dom"/>
</dbReference>
<keyword evidence="7" id="KW-1185">Reference proteome</keyword>
<reference evidence="6 7" key="1">
    <citation type="submission" date="2019-10" db="EMBL/GenBank/DDBJ databases">
        <title>Georgenia wutianyii sp. nov. and Georgenia yuyongxinii sp. nov. isolated from plateau pika (Ochotona curzoniae) in the Qinghai-Tibet plateau of China.</title>
        <authorList>
            <person name="Tian Z."/>
        </authorList>
    </citation>
    <scope>NUCLEOTIDE SEQUENCE [LARGE SCALE GENOMIC DNA]</scope>
    <source>
        <strain evidence="6 7">JCM 15130</strain>
    </source>
</reference>
<dbReference type="Gene3D" id="3.40.309.10">
    <property type="entry name" value="Aldehyde Dehydrogenase, Chain A, domain 2"/>
    <property type="match status" value="1"/>
</dbReference>
<dbReference type="GO" id="GO:0004777">
    <property type="term" value="F:succinate-semialdehyde dehydrogenase (NAD+) activity"/>
    <property type="evidence" value="ECO:0007669"/>
    <property type="project" value="TreeGrafter"/>
</dbReference>
<dbReference type="PANTHER" id="PTHR43353">
    <property type="entry name" value="SUCCINATE-SEMIALDEHYDE DEHYDROGENASE, MITOCHONDRIAL"/>
    <property type="match status" value="1"/>
</dbReference>
<organism evidence="6 7">
    <name type="scientific">Georgenia ruanii</name>
    <dbReference type="NCBI Taxonomy" id="348442"/>
    <lineage>
        <taxon>Bacteria</taxon>
        <taxon>Bacillati</taxon>
        <taxon>Actinomycetota</taxon>
        <taxon>Actinomycetes</taxon>
        <taxon>Micrococcales</taxon>
        <taxon>Bogoriellaceae</taxon>
        <taxon>Georgenia</taxon>
    </lineage>
</organism>
<evidence type="ECO:0000313" key="6">
    <source>
        <dbReference type="EMBL" id="MPV90232.1"/>
    </source>
</evidence>
<dbReference type="InterPro" id="IPR016161">
    <property type="entry name" value="Ald_DH/histidinol_DH"/>
</dbReference>
<dbReference type="FunFam" id="3.40.605.10:FF:000005">
    <property type="entry name" value="Succinate-semialdehyde dehydrogenase I"/>
    <property type="match status" value="1"/>
</dbReference>
<protein>
    <submittedName>
        <fullName evidence="6">Aldehyde dehydrogenase family protein</fullName>
    </submittedName>
</protein>
<dbReference type="InterPro" id="IPR050740">
    <property type="entry name" value="Aldehyde_DH_Superfamily"/>
</dbReference>
<evidence type="ECO:0000259" key="5">
    <source>
        <dbReference type="Pfam" id="PF00171"/>
    </source>
</evidence>
<dbReference type="InterPro" id="IPR016163">
    <property type="entry name" value="Ald_DH_C"/>
</dbReference>
<dbReference type="FunFam" id="3.40.309.10:FF:000004">
    <property type="entry name" value="Succinate-semialdehyde dehydrogenase I"/>
    <property type="match status" value="1"/>
</dbReference>
<dbReference type="RefSeq" id="WP_152233020.1">
    <property type="nucleotide sequence ID" value="NZ_BAAAOT010000026.1"/>
</dbReference>
<feature type="active site" evidence="3">
    <location>
        <position position="269"/>
    </location>
</feature>
<name>A0A7J9V0M6_9MICO</name>
<feature type="domain" description="Aldehyde dehydrogenase" evidence="5">
    <location>
        <begin position="37"/>
        <end position="492"/>
    </location>
</feature>
<dbReference type="PROSITE" id="PS00687">
    <property type="entry name" value="ALDEHYDE_DEHYDR_GLU"/>
    <property type="match status" value="1"/>
</dbReference>
<dbReference type="SUPFAM" id="SSF53720">
    <property type="entry name" value="ALDH-like"/>
    <property type="match status" value="1"/>
</dbReference>